<protein>
    <submittedName>
        <fullName evidence="1">Uncharacterized protein</fullName>
    </submittedName>
</protein>
<evidence type="ECO:0000313" key="2">
    <source>
        <dbReference type="Proteomes" id="UP001164286"/>
    </source>
</evidence>
<organism evidence="1 2">
    <name type="scientific">Dioszegia hungarica</name>
    <dbReference type="NCBI Taxonomy" id="4972"/>
    <lineage>
        <taxon>Eukaryota</taxon>
        <taxon>Fungi</taxon>
        <taxon>Dikarya</taxon>
        <taxon>Basidiomycota</taxon>
        <taxon>Agaricomycotina</taxon>
        <taxon>Tremellomycetes</taxon>
        <taxon>Tremellales</taxon>
        <taxon>Bulleribasidiaceae</taxon>
        <taxon>Dioszegia</taxon>
    </lineage>
</organism>
<dbReference type="AlphaFoldDB" id="A0AA38HAM5"/>
<reference evidence="1" key="1">
    <citation type="journal article" date="2022" name="G3 (Bethesda)">
        <title>High quality genome of the basidiomycete yeast Dioszegia hungarica PDD-24b-2 isolated from cloud water.</title>
        <authorList>
            <person name="Jarrige D."/>
            <person name="Haridas S."/>
            <person name="Bleykasten-Grosshans C."/>
            <person name="Joly M."/>
            <person name="Nadalig T."/>
            <person name="Sancelme M."/>
            <person name="Vuilleumier S."/>
            <person name="Grigoriev I.V."/>
            <person name="Amato P."/>
            <person name="Bringel F."/>
        </authorList>
    </citation>
    <scope>NUCLEOTIDE SEQUENCE</scope>
    <source>
        <strain evidence="1">PDD-24b-2</strain>
    </source>
</reference>
<dbReference type="RefSeq" id="XP_052945616.1">
    <property type="nucleotide sequence ID" value="XM_053092976.1"/>
</dbReference>
<comment type="caution">
    <text evidence="1">The sequence shown here is derived from an EMBL/GenBank/DDBJ whole genome shotgun (WGS) entry which is preliminary data.</text>
</comment>
<accession>A0AA38HAM5</accession>
<dbReference type="EMBL" id="JAKWFO010000005">
    <property type="protein sequence ID" value="KAI9635839.1"/>
    <property type="molecule type" value="Genomic_DNA"/>
</dbReference>
<gene>
    <name evidence="1" type="ORF">MKK02DRAFT_44534</name>
</gene>
<name>A0AA38HAM5_9TREE</name>
<dbReference type="GeneID" id="77732181"/>
<proteinExistence type="predicted"/>
<sequence length="464" mass="51658">MGSIMQLNQPSPLPVISVSERPLRLDTIPLDDLSPILAILAKSKQFASLASLVRTCKALYQPVIPYIYRDVHIDSQAAYDAILAALVVPASVASVPEKEDARSEMWEGRFLSHCALTRRVTLSTMPNIPFGVRLSQILGDTHLGPKSLFPLAKLLHICPTNLPADTPQQSPSLTSLCTPQQVCFTEDSSKLGTGSRIADWYPLLESIGSHAVQQSGHGPVELDWHGSEATLYDAALEALHSGLCNTSISYSFDRVRLHVPDPTAAFGYSYERLRCTGATTLIATWAEALYVMTSPQLHHPWTARRSTWVINVATSCSASTVRLHNALCDAHDPVIMVGVDMISLLECWIKVIRHDGTQLDSQTARDIASTLVTFWQLRIQEVTTDVVRPWTAVEVARYREIRDAHTEEDIGRVQGDQSHRTFEGHDFQNYIRNGREVWTSPRLHLEMKMGDEQEPCPVCAYHPY</sequence>
<dbReference type="Proteomes" id="UP001164286">
    <property type="component" value="Unassembled WGS sequence"/>
</dbReference>
<evidence type="ECO:0000313" key="1">
    <source>
        <dbReference type="EMBL" id="KAI9635839.1"/>
    </source>
</evidence>
<keyword evidence="2" id="KW-1185">Reference proteome</keyword>